<evidence type="ECO:0000313" key="1">
    <source>
        <dbReference type="EMBL" id="OGZ06835.1"/>
    </source>
</evidence>
<dbReference type="STRING" id="1798661.A3D65_06765"/>
<sequence length="121" mass="13596">MNIFTHILGDRPTPSINTKENGTAEFTIFEENSTFVGVCLTFDIVVEGTNYEEVREQLIDAAKVHIETVRRNNLPVELLNRHAPAEYWEKRKSTLLTDGSEQRSFASLLALPYAGGQKITA</sequence>
<dbReference type="SUPFAM" id="SSF143100">
    <property type="entry name" value="TTHA1013/TTHA0281-like"/>
    <property type="match status" value="1"/>
</dbReference>
<evidence type="ECO:0008006" key="3">
    <source>
        <dbReference type="Google" id="ProtNLM"/>
    </source>
</evidence>
<reference evidence="1 2" key="1">
    <citation type="journal article" date="2016" name="Nat. Commun.">
        <title>Thousands of microbial genomes shed light on interconnected biogeochemical processes in an aquifer system.</title>
        <authorList>
            <person name="Anantharaman K."/>
            <person name="Brown C.T."/>
            <person name="Hug L.A."/>
            <person name="Sharon I."/>
            <person name="Castelle C.J."/>
            <person name="Probst A.J."/>
            <person name="Thomas B.C."/>
            <person name="Singh A."/>
            <person name="Wilkins M.J."/>
            <person name="Karaoz U."/>
            <person name="Brodie E.L."/>
            <person name="Williams K.H."/>
            <person name="Hubbard S.S."/>
            <person name="Banfield J.F."/>
        </authorList>
    </citation>
    <scope>NUCLEOTIDE SEQUENCE [LARGE SCALE GENOMIC DNA]</scope>
</reference>
<dbReference type="EMBL" id="MHLL01000076">
    <property type="protein sequence ID" value="OGZ06835.1"/>
    <property type="molecule type" value="Genomic_DNA"/>
</dbReference>
<dbReference type="Proteomes" id="UP000177996">
    <property type="component" value="Unassembled WGS sequence"/>
</dbReference>
<accession>A0A1G2CZM2</accession>
<name>A0A1G2CZM2_9BACT</name>
<dbReference type="InterPro" id="IPR035069">
    <property type="entry name" value="TTHA1013/TTHA0281-like"/>
</dbReference>
<protein>
    <recommendedName>
        <fullName evidence="3">HicB-like antitoxin of toxin-antitoxin system domain-containing protein</fullName>
    </recommendedName>
</protein>
<comment type="caution">
    <text evidence="1">The sequence shown here is derived from an EMBL/GenBank/DDBJ whole genome shotgun (WGS) entry which is preliminary data.</text>
</comment>
<gene>
    <name evidence="1" type="ORF">A3D65_06765</name>
</gene>
<dbReference type="AlphaFoldDB" id="A0A1G2CZM2"/>
<organism evidence="1 2">
    <name type="scientific">Candidatus Lloydbacteria bacterium RIFCSPHIGHO2_02_FULL_50_13</name>
    <dbReference type="NCBI Taxonomy" id="1798661"/>
    <lineage>
        <taxon>Bacteria</taxon>
        <taxon>Candidatus Lloydiibacteriota</taxon>
    </lineage>
</organism>
<evidence type="ECO:0000313" key="2">
    <source>
        <dbReference type="Proteomes" id="UP000177996"/>
    </source>
</evidence>
<proteinExistence type="predicted"/>